<name>A0A1M2VNC0_TRAPU</name>
<dbReference type="AlphaFoldDB" id="A0A1M2VNC0"/>
<accession>A0A1M2VNC0</accession>
<proteinExistence type="predicted"/>
<dbReference type="Proteomes" id="UP000184267">
    <property type="component" value="Unassembled WGS sequence"/>
</dbReference>
<evidence type="ECO:0000256" key="1">
    <source>
        <dbReference type="SAM" id="MobiDB-lite"/>
    </source>
</evidence>
<dbReference type="STRING" id="154538.A0A1M2VNC0"/>
<dbReference type="OrthoDB" id="3366659at2759"/>
<organism evidence="2 3">
    <name type="scientific">Trametes pubescens</name>
    <name type="common">White-rot fungus</name>
    <dbReference type="NCBI Taxonomy" id="154538"/>
    <lineage>
        <taxon>Eukaryota</taxon>
        <taxon>Fungi</taxon>
        <taxon>Dikarya</taxon>
        <taxon>Basidiomycota</taxon>
        <taxon>Agaricomycotina</taxon>
        <taxon>Agaricomycetes</taxon>
        <taxon>Polyporales</taxon>
        <taxon>Polyporaceae</taxon>
        <taxon>Trametes</taxon>
    </lineage>
</organism>
<gene>
    <name evidence="2" type="ORF">TRAPUB_14432</name>
</gene>
<feature type="region of interest" description="Disordered" evidence="1">
    <location>
        <begin position="101"/>
        <end position="120"/>
    </location>
</feature>
<keyword evidence="3" id="KW-1185">Reference proteome</keyword>
<sequence>MLLDGNVLAGARTAGLVCALVQLGYNELGVTRIKFVTRKIEEAAAPVPAPAISEPTDTPKMTLFDHALSLIGFRKLSEEEYVKVLKKQRDEALERIAVLERERAEQEAHEPATKSSPEKA</sequence>
<evidence type="ECO:0000313" key="2">
    <source>
        <dbReference type="EMBL" id="OJT09105.1"/>
    </source>
</evidence>
<comment type="caution">
    <text evidence="2">The sequence shown here is derived from an EMBL/GenBank/DDBJ whole genome shotgun (WGS) entry which is preliminary data.</text>
</comment>
<protein>
    <submittedName>
        <fullName evidence="2">Uncharacterized protein</fullName>
    </submittedName>
</protein>
<dbReference type="EMBL" id="MNAD01000983">
    <property type="protein sequence ID" value="OJT09105.1"/>
    <property type="molecule type" value="Genomic_DNA"/>
</dbReference>
<evidence type="ECO:0000313" key="3">
    <source>
        <dbReference type="Proteomes" id="UP000184267"/>
    </source>
</evidence>
<reference evidence="2 3" key="1">
    <citation type="submission" date="2016-10" db="EMBL/GenBank/DDBJ databases">
        <title>Genome sequence of the basidiomycete white-rot fungus Trametes pubescens.</title>
        <authorList>
            <person name="Makela M.R."/>
            <person name="Granchi Z."/>
            <person name="Peng M."/>
            <person name="De Vries R.P."/>
            <person name="Grigoriev I."/>
            <person name="Riley R."/>
            <person name="Hilden K."/>
        </authorList>
    </citation>
    <scope>NUCLEOTIDE SEQUENCE [LARGE SCALE GENOMIC DNA]</scope>
    <source>
        <strain evidence="2 3">FBCC735</strain>
    </source>
</reference>
<dbReference type="OMA" id="RNGQIMA"/>